<evidence type="ECO:0000256" key="1">
    <source>
        <dbReference type="SAM" id="MobiDB-lite"/>
    </source>
</evidence>
<gene>
    <name evidence="4" type="primary">espA_13</name>
    <name evidence="4" type="ORF">BIN_B_04501</name>
    <name evidence="3" type="ORF">NIIDMKKI_52950</name>
</gene>
<evidence type="ECO:0000313" key="4">
    <source>
        <dbReference type="EMBL" id="VTP04513.1"/>
    </source>
</evidence>
<dbReference type="RefSeq" id="WP_023372082.1">
    <property type="nucleotide sequence ID" value="NZ_BLYZ01000001.1"/>
</dbReference>
<reference evidence="4" key="1">
    <citation type="submission" date="2019-05" db="EMBL/GenBank/DDBJ databases">
        <authorList>
            <person name="Naeem R."/>
            <person name="Antony C."/>
            <person name="Guan Q."/>
        </authorList>
    </citation>
    <scope>NUCLEOTIDE SEQUENCE</scope>
    <source>
        <strain evidence="4">3</strain>
    </source>
</reference>
<dbReference type="InterPro" id="IPR043796">
    <property type="entry name" value="ESX-1_EspA/EspE-like"/>
</dbReference>
<dbReference type="AlphaFoldDB" id="A0A653F4I8"/>
<dbReference type="GeneID" id="29702215"/>
<reference evidence="3 5" key="2">
    <citation type="submission" date="2020-07" db="EMBL/GenBank/DDBJ databases">
        <title>Mycobacterium kansasii (former subtype) with zoonotic potential isolated from diseased indoor pet cat, Japan.</title>
        <authorList>
            <person name="Fukano H."/>
            <person name="Terazono T."/>
            <person name="Hoshino Y."/>
        </authorList>
    </citation>
    <scope>NUCLEOTIDE SEQUENCE [LARGE SCALE GENOMIC DNA]</scope>
    <source>
        <strain evidence="3 5">Kuro-I</strain>
    </source>
</reference>
<organism evidence="4">
    <name type="scientific">Mycobacterium kansasii</name>
    <dbReference type="NCBI Taxonomy" id="1768"/>
    <lineage>
        <taxon>Bacteria</taxon>
        <taxon>Bacillati</taxon>
        <taxon>Actinomycetota</taxon>
        <taxon>Actinomycetes</taxon>
        <taxon>Mycobacteriales</taxon>
        <taxon>Mycobacteriaceae</taxon>
        <taxon>Mycobacterium</taxon>
    </lineage>
</organism>
<sequence length="426" mass="44665">MSKTAIIDNTIDVIEAMDLLLGEGIPISGAIFDSSSSRFRSIAHQQSNSEPGDNWTGTAADKYIQKNLFLQACEQIMADVDYITGTLITDEAQAVIKARDSLEHQIHHLDKQKPTARDLWDIPLIGPIISRTFQISVCDSAMTSVETALAQLTLTTMENTIALVDELAKIAVLLSELPIDIVKDWLADLEYLVAAILSELNRIIFAVEQVLQRVTLAVVDELKHAIADAIHGLKCVVDVLADELSRIPVLPSLTEMATMTGISGLGSLARIAHIAGTAPISDGASLSNSVTGIGSTAVSDVTHSVGAAGSPTMTPMASSIGKMSRLDAASPANDLGRSGNEAPREQFSAEESSAARQGDMPAGPLGQSAKNAGSDKGAAGGTGAVGRAPVNEGGDDEQNRPGLLVDDGEMRSETELVAAAMFNVEG</sequence>
<feature type="region of interest" description="Disordered" evidence="1">
    <location>
        <begin position="329"/>
        <end position="410"/>
    </location>
</feature>
<dbReference type="Proteomes" id="UP000516380">
    <property type="component" value="Chromosome"/>
</dbReference>
<dbReference type="Pfam" id="PF18879">
    <property type="entry name" value="EspA_EspE"/>
    <property type="match status" value="1"/>
</dbReference>
<protein>
    <submittedName>
        <fullName evidence="4">ESX-1 secretion-associated protein EspA</fullName>
    </submittedName>
</protein>
<dbReference type="EMBL" id="LR589368">
    <property type="protein sequence ID" value="VTP04513.1"/>
    <property type="molecule type" value="Genomic_DNA"/>
</dbReference>
<evidence type="ECO:0000313" key="3">
    <source>
        <dbReference type="EMBL" id="BCI90089.1"/>
    </source>
</evidence>
<name>A0A653F4I8_MYCKA</name>
<accession>A0A653F4I8</accession>
<keyword evidence="5" id="KW-1185">Reference proteome</keyword>
<feature type="domain" description="ESX-1 secretion-associated protein EspA/EspE-like" evidence="2">
    <location>
        <begin position="21"/>
        <end position="103"/>
    </location>
</feature>
<dbReference type="EMBL" id="AP023343">
    <property type="protein sequence ID" value="BCI90089.1"/>
    <property type="molecule type" value="Genomic_DNA"/>
</dbReference>
<evidence type="ECO:0000313" key="5">
    <source>
        <dbReference type="Proteomes" id="UP000516380"/>
    </source>
</evidence>
<proteinExistence type="predicted"/>
<evidence type="ECO:0000259" key="2">
    <source>
        <dbReference type="Pfam" id="PF18879"/>
    </source>
</evidence>